<gene>
    <name evidence="7" type="ORF">BJL86_1338</name>
</gene>
<dbReference type="RefSeq" id="WP_067473251.1">
    <property type="nucleotide sequence ID" value="NZ_CP015961.1"/>
</dbReference>
<dbReference type="Gene3D" id="1.10.357.10">
    <property type="entry name" value="Tetracycline Repressor, domain 2"/>
    <property type="match status" value="1"/>
</dbReference>
<protein>
    <submittedName>
        <fullName evidence="7">HTH-type transcriptional regulator PksA</fullName>
    </submittedName>
</protein>
<dbReference type="PROSITE" id="PS01081">
    <property type="entry name" value="HTH_TETR_1"/>
    <property type="match status" value="1"/>
</dbReference>
<dbReference type="KEGG" id="dtm:BJL86_1338"/>
<evidence type="ECO:0000256" key="1">
    <source>
        <dbReference type="ARBA" id="ARBA00022491"/>
    </source>
</evidence>
<dbReference type="Pfam" id="PF00440">
    <property type="entry name" value="TetR_N"/>
    <property type="match status" value="1"/>
</dbReference>
<evidence type="ECO:0000256" key="2">
    <source>
        <dbReference type="ARBA" id="ARBA00023015"/>
    </source>
</evidence>
<dbReference type="STRING" id="499555.BJL86_1338"/>
<dbReference type="InterPro" id="IPR001647">
    <property type="entry name" value="HTH_TetR"/>
</dbReference>
<dbReference type="PANTHER" id="PTHR30055">
    <property type="entry name" value="HTH-TYPE TRANSCRIPTIONAL REGULATOR RUTR"/>
    <property type="match status" value="1"/>
</dbReference>
<dbReference type="EMBL" id="CP015961">
    <property type="protein sequence ID" value="ANI92120.1"/>
    <property type="molecule type" value="Genomic_DNA"/>
</dbReference>
<dbReference type="SUPFAM" id="SSF46689">
    <property type="entry name" value="Homeodomain-like"/>
    <property type="match status" value="1"/>
</dbReference>
<dbReference type="InterPro" id="IPR023772">
    <property type="entry name" value="DNA-bd_HTH_TetR-type_CS"/>
</dbReference>
<evidence type="ECO:0000313" key="7">
    <source>
        <dbReference type="EMBL" id="ANI92120.1"/>
    </source>
</evidence>
<evidence type="ECO:0000313" key="8">
    <source>
        <dbReference type="Proteomes" id="UP000186104"/>
    </source>
</evidence>
<proteinExistence type="predicted"/>
<dbReference type="InterPro" id="IPR039538">
    <property type="entry name" value="BetI_C"/>
</dbReference>
<evidence type="ECO:0000256" key="5">
    <source>
        <dbReference type="PROSITE-ProRule" id="PRU00335"/>
    </source>
</evidence>
<dbReference type="Pfam" id="PF13977">
    <property type="entry name" value="TetR_C_6"/>
    <property type="match status" value="1"/>
</dbReference>
<keyword evidence="1" id="KW-0678">Repressor</keyword>
<dbReference type="PANTHER" id="PTHR30055:SF234">
    <property type="entry name" value="HTH-TYPE TRANSCRIPTIONAL REGULATOR BETI"/>
    <property type="match status" value="1"/>
</dbReference>
<feature type="DNA-binding region" description="H-T-H motif" evidence="5">
    <location>
        <begin position="31"/>
        <end position="50"/>
    </location>
</feature>
<evidence type="ECO:0000256" key="4">
    <source>
        <dbReference type="ARBA" id="ARBA00023163"/>
    </source>
</evidence>
<dbReference type="SUPFAM" id="SSF48498">
    <property type="entry name" value="Tetracyclin repressor-like, C-terminal domain"/>
    <property type="match status" value="1"/>
</dbReference>
<dbReference type="GO" id="GO:0003700">
    <property type="term" value="F:DNA-binding transcription factor activity"/>
    <property type="evidence" value="ECO:0007669"/>
    <property type="project" value="TreeGrafter"/>
</dbReference>
<dbReference type="InterPro" id="IPR050109">
    <property type="entry name" value="HTH-type_TetR-like_transc_reg"/>
</dbReference>
<organism evidence="7 8">
    <name type="scientific">Dietzia timorensis</name>
    <dbReference type="NCBI Taxonomy" id="499555"/>
    <lineage>
        <taxon>Bacteria</taxon>
        <taxon>Bacillati</taxon>
        <taxon>Actinomycetota</taxon>
        <taxon>Actinomycetes</taxon>
        <taxon>Mycobacteriales</taxon>
        <taxon>Dietziaceae</taxon>
        <taxon>Dietzia</taxon>
    </lineage>
</organism>
<accession>A0A173LNI3</accession>
<keyword evidence="4" id="KW-0804">Transcription</keyword>
<dbReference type="GO" id="GO:0000976">
    <property type="term" value="F:transcription cis-regulatory region binding"/>
    <property type="evidence" value="ECO:0007669"/>
    <property type="project" value="TreeGrafter"/>
</dbReference>
<dbReference type="PROSITE" id="PS50977">
    <property type="entry name" value="HTH_TETR_2"/>
    <property type="match status" value="1"/>
</dbReference>
<dbReference type="Proteomes" id="UP000186104">
    <property type="component" value="Chromosome"/>
</dbReference>
<dbReference type="OrthoDB" id="9816296at2"/>
<evidence type="ECO:0000256" key="3">
    <source>
        <dbReference type="ARBA" id="ARBA00023125"/>
    </source>
</evidence>
<name>A0A173LNI3_9ACTN</name>
<keyword evidence="2" id="KW-0805">Transcription regulation</keyword>
<sequence length="209" mass="23010">MVNRIDEKQRRRELAEAVWTVIRREGFDAASVRAVAAEAGLSAGSVRHFFGSQNELHIFAMEELSRDIGARITRTFEAARGEVEPPRGARAREVAAETLAILLPHDDETRLLYAANMQFTIKALVQPALAPVARAILGEIREFAGMIISDLVDLGAARLDLEIDTARNQLCAMLDGYALEMLVDPDAFEPGEPERNLRAFIDSLDGAHS</sequence>
<keyword evidence="8" id="KW-1185">Reference proteome</keyword>
<evidence type="ECO:0000259" key="6">
    <source>
        <dbReference type="PROSITE" id="PS50977"/>
    </source>
</evidence>
<dbReference type="InterPro" id="IPR009057">
    <property type="entry name" value="Homeodomain-like_sf"/>
</dbReference>
<dbReference type="InterPro" id="IPR036271">
    <property type="entry name" value="Tet_transcr_reg_TetR-rel_C_sf"/>
</dbReference>
<reference evidence="7 8" key="1">
    <citation type="submission" date="2016-06" db="EMBL/GenBank/DDBJ databases">
        <title>Complete genome sequence of a saline-alkali tolerant type strain Dietzia timorensis ID05-A0528T.</title>
        <authorList>
            <person name="Wu X."/>
        </authorList>
    </citation>
    <scope>NUCLEOTIDE SEQUENCE [LARGE SCALE GENOMIC DNA]</scope>
    <source>
        <strain evidence="7 8">ID05-A0528</strain>
    </source>
</reference>
<feature type="domain" description="HTH tetR-type" evidence="6">
    <location>
        <begin position="8"/>
        <end position="68"/>
    </location>
</feature>
<dbReference type="AlphaFoldDB" id="A0A173LNI3"/>
<keyword evidence="3 5" id="KW-0238">DNA-binding</keyword>